<feature type="region of interest" description="Disordered" evidence="1">
    <location>
        <begin position="22"/>
        <end position="72"/>
    </location>
</feature>
<evidence type="ECO:0008006" key="4">
    <source>
        <dbReference type="Google" id="ProtNLM"/>
    </source>
</evidence>
<sequence>MTLYADTADIDCNDLYGECNPNNTTQSGPTKQTANRIPTNNNPFTQPPPKPSTPSSQSQKQQTTNFISSGSMPLLGGKKRGFLYSVVFLTALFDNGTQKQGYGILLKDGYVLGAANLLNEKNTYLKNVMAKIQDDSSQSLMCFAMLRLRATNTKLSLLRAENYTDIYCNTRPESFYHQRVNLQYWTPIYRGMLKKTVLSRSDKVLFPFITEKNTLHYTSSSINAIQKRNAGYGLPVFNVSGNFVGFLHPTNNSKNPNSIISSDEVHTFICDIARRKLLPMTDLIRPCFLKKQ</sequence>
<evidence type="ECO:0000313" key="3">
    <source>
        <dbReference type="Proteomes" id="UP000256424"/>
    </source>
</evidence>
<dbReference type="OrthoDB" id="5328014at2"/>
<name>A0A3D8J630_9HELI</name>
<dbReference type="Proteomes" id="UP000256424">
    <property type="component" value="Unassembled WGS sequence"/>
</dbReference>
<keyword evidence="3" id="KW-1185">Reference proteome</keyword>
<feature type="compositionally biased region" description="Low complexity" evidence="1">
    <location>
        <begin position="53"/>
        <end position="66"/>
    </location>
</feature>
<gene>
    <name evidence="2" type="ORF">CQA66_03395</name>
</gene>
<dbReference type="EMBL" id="NXLW01000004">
    <property type="protein sequence ID" value="RDU72967.1"/>
    <property type="molecule type" value="Genomic_DNA"/>
</dbReference>
<feature type="compositionally biased region" description="Polar residues" evidence="1">
    <location>
        <begin position="22"/>
        <end position="37"/>
    </location>
</feature>
<reference evidence="2 3" key="1">
    <citation type="submission" date="2018-04" db="EMBL/GenBank/DDBJ databases">
        <title>Novel Campyloabacter and Helicobacter Species and Strains.</title>
        <authorList>
            <person name="Mannion A.J."/>
            <person name="Shen Z."/>
            <person name="Fox J.G."/>
        </authorList>
    </citation>
    <scope>NUCLEOTIDE SEQUENCE [LARGE SCALE GENOMIC DNA]</scope>
    <source>
        <strain evidence="2 3">MIT 97-5075</strain>
    </source>
</reference>
<organism evidence="2 3">
    <name type="scientific">Helicobacter aurati</name>
    <dbReference type="NCBI Taxonomy" id="137778"/>
    <lineage>
        <taxon>Bacteria</taxon>
        <taxon>Pseudomonadati</taxon>
        <taxon>Campylobacterota</taxon>
        <taxon>Epsilonproteobacteria</taxon>
        <taxon>Campylobacterales</taxon>
        <taxon>Helicobacteraceae</taxon>
        <taxon>Helicobacter</taxon>
    </lineage>
</organism>
<evidence type="ECO:0000256" key="1">
    <source>
        <dbReference type="SAM" id="MobiDB-lite"/>
    </source>
</evidence>
<proteinExistence type="predicted"/>
<evidence type="ECO:0000313" key="2">
    <source>
        <dbReference type="EMBL" id="RDU72967.1"/>
    </source>
</evidence>
<accession>A0A3D8J630</accession>
<protein>
    <recommendedName>
        <fullName evidence="4">Serine protease</fullName>
    </recommendedName>
</protein>
<dbReference type="AlphaFoldDB" id="A0A3D8J630"/>
<comment type="caution">
    <text evidence="2">The sequence shown here is derived from an EMBL/GenBank/DDBJ whole genome shotgun (WGS) entry which is preliminary data.</text>
</comment>